<dbReference type="Pfam" id="PF02931">
    <property type="entry name" value="Neur_chan_LBD"/>
    <property type="match status" value="1"/>
</dbReference>
<dbReference type="GO" id="GO:0034707">
    <property type="term" value="C:chloride channel complex"/>
    <property type="evidence" value="ECO:0007669"/>
    <property type="project" value="UniProtKB-KW"/>
</dbReference>
<evidence type="ECO:0000256" key="8">
    <source>
        <dbReference type="ARBA" id="ARBA00023065"/>
    </source>
</evidence>
<feature type="transmembrane region" description="Helical" evidence="20">
    <location>
        <begin position="375"/>
        <end position="394"/>
    </location>
</feature>
<keyword evidence="12" id="KW-0869">Chloride channel</keyword>
<dbReference type="GO" id="GO:0005254">
    <property type="term" value="F:chloride channel activity"/>
    <property type="evidence" value="ECO:0007669"/>
    <property type="project" value="UniProtKB-KW"/>
</dbReference>
<evidence type="ECO:0000256" key="12">
    <source>
        <dbReference type="ARBA" id="ARBA00023173"/>
    </source>
</evidence>
<evidence type="ECO:0000256" key="15">
    <source>
        <dbReference type="ARBA" id="ARBA00023257"/>
    </source>
</evidence>
<evidence type="ECO:0000256" key="6">
    <source>
        <dbReference type="ARBA" id="ARBA00022989"/>
    </source>
</evidence>
<dbReference type="Pfam" id="PF02932">
    <property type="entry name" value="Neur_chan_memb"/>
    <property type="match status" value="1"/>
</dbReference>
<dbReference type="PANTHER" id="PTHR18945">
    <property type="entry name" value="NEUROTRANSMITTER GATED ION CHANNEL"/>
    <property type="match status" value="1"/>
</dbReference>
<evidence type="ECO:0000259" key="22">
    <source>
        <dbReference type="Pfam" id="PF02932"/>
    </source>
</evidence>
<feature type="chain" id="PRO_5022269422" description="Gamma-aminobutyric acid receptor subunit beta" evidence="20">
    <location>
        <begin position="21"/>
        <end position="399"/>
    </location>
</feature>
<dbReference type="PRINTS" id="PR00252">
    <property type="entry name" value="NRIONCHANNEL"/>
</dbReference>
<dbReference type="PRINTS" id="PR00253">
    <property type="entry name" value="GABAARECEPTR"/>
</dbReference>
<evidence type="ECO:0000256" key="10">
    <source>
        <dbReference type="ARBA" id="ARBA00023157"/>
    </source>
</evidence>
<evidence type="ECO:0000256" key="17">
    <source>
        <dbReference type="ARBA" id="ARBA00023303"/>
    </source>
</evidence>
<comment type="similarity">
    <text evidence="1">Belongs to the ligand-gated ion channel (TC 1.A.9) family. Gamma-aminobutyric acid receptor (TC 1.A.9.5) subfamily.</text>
</comment>
<keyword evidence="8 20" id="KW-0406">Ion transport</keyword>
<dbReference type="GO" id="GO:0099095">
    <property type="term" value="F:ligand-gated monoatomic anion channel activity"/>
    <property type="evidence" value="ECO:0007669"/>
    <property type="project" value="UniProtKB-ARBA"/>
</dbReference>
<keyword evidence="9 20" id="KW-0472">Membrane</keyword>
<dbReference type="NCBIfam" id="TIGR00860">
    <property type="entry name" value="LIC"/>
    <property type="match status" value="1"/>
</dbReference>
<dbReference type="SUPFAM" id="SSF63712">
    <property type="entry name" value="Nicotinic receptor ligand binding domain-like"/>
    <property type="match status" value="1"/>
</dbReference>
<dbReference type="FunFam" id="2.70.170.10:FF:000021">
    <property type="entry name" value="Gamma-aminobutyric acid receptor isoform 3b"/>
    <property type="match status" value="1"/>
</dbReference>
<evidence type="ECO:0000313" key="23">
    <source>
        <dbReference type="EMBL" id="JAA93057.1"/>
    </source>
</evidence>
<evidence type="ECO:0000256" key="19">
    <source>
        <dbReference type="ARBA" id="ARBA00071250"/>
    </source>
</evidence>
<keyword evidence="10" id="KW-1015">Disulfide bond</keyword>
<dbReference type="InterPro" id="IPR036719">
    <property type="entry name" value="Neuro-gated_channel_TM_sf"/>
</dbReference>
<dbReference type="GO" id="GO:0004888">
    <property type="term" value="F:transmembrane signaling receptor activity"/>
    <property type="evidence" value="ECO:0007669"/>
    <property type="project" value="InterPro"/>
</dbReference>
<keyword evidence="4 20" id="KW-0812">Transmembrane</keyword>
<dbReference type="CDD" id="cd18993">
    <property type="entry name" value="LGIC_ECD_GluCl"/>
    <property type="match status" value="1"/>
</dbReference>
<dbReference type="PROSITE" id="PS00236">
    <property type="entry name" value="NEUROTR_ION_CHANNEL"/>
    <property type="match status" value="1"/>
</dbReference>
<dbReference type="InterPro" id="IPR006029">
    <property type="entry name" value="Neurotrans-gated_channel_TM"/>
</dbReference>
<dbReference type="GO" id="GO:0045211">
    <property type="term" value="C:postsynaptic membrane"/>
    <property type="evidence" value="ECO:0007669"/>
    <property type="project" value="UniProtKB-SubCell"/>
</dbReference>
<dbReference type="Gene3D" id="2.70.170.10">
    <property type="entry name" value="Neurotransmitter-gated ion-channel ligand-binding domain"/>
    <property type="match status" value="1"/>
</dbReference>
<dbReference type="CDD" id="cd19049">
    <property type="entry name" value="LGIC_TM_anion"/>
    <property type="match status" value="1"/>
</dbReference>
<dbReference type="InterPro" id="IPR038050">
    <property type="entry name" value="Neuro_actylchol_rec"/>
</dbReference>
<sequence length="399" mass="46260">MNLWTQLVVFLMAVLSCAWADKVLLLEQKILNDIFTNYDKRVRPYGKNGTGPVVVEINTFVRSLNDLDDVKMVYTAQLTFRQKWQDDRLKYEKQGLEFVTLTSADRMWIPDLFFSNEMRGHFHKILTPNNLVRIYPDGHVLYSTRVSLELFCPMNLKNYPMDKQECDIKAASYGYTTNDIVFEWKPMDPVQLAKKLYLPKFSLNDFRADYCTSKTNTGEYSCVVLKLHFSREFTFYLLQAFMPTMSLVILSWITFWLHPRSVATRLGIWIGVLLSLIIVTTSVAESGPRVSYIKAIDVWMGTCICFIFCVLIEMGLVNNAVTKDDRRNMKSAEDAEKSMCVDDGVKSNSNRPPNYTATPLRWLNKYSTQAQRIDAVSRFLFPASFAFFNFVYWLTYTAK</sequence>
<dbReference type="InterPro" id="IPR018000">
    <property type="entry name" value="Neurotransmitter_ion_chnl_CS"/>
</dbReference>
<keyword evidence="11" id="KW-0675">Receptor</keyword>
<reference evidence="23" key="1">
    <citation type="submission" date="2013-06" db="EMBL/GenBank/DDBJ databases">
        <title>Upstream open reading frames and Kozak regions of a set of assembled transcriptome sequences from the spider Cupiennius salei.</title>
        <authorList>
            <person name="French A.S."/>
            <person name="Li A.W."/>
            <person name="Meisner S."/>
            <person name="Torkkeli P.H."/>
        </authorList>
    </citation>
    <scope>NUCLEOTIDE SEQUENCE</scope>
    <source>
        <tissue evidence="23">Leg hypodermis</tissue>
    </source>
</reference>
<evidence type="ECO:0000256" key="5">
    <source>
        <dbReference type="ARBA" id="ARBA00022729"/>
    </source>
</evidence>
<feature type="signal peptide" evidence="20">
    <location>
        <begin position="1"/>
        <end position="20"/>
    </location>
</feature>
<keyword evidence="17 20" id="KW-0407">Ion channel</keyword>
<keyword evidence="7" id="KW-0770">Synapse</keyword>
<evidence type="ECO:0000256" key="11">
    <source>
        <dbReference type="ARBA" id="ARBA00023170"/>
    </source>
</evidence>
<dbReference type="InterPro" id="IPR006028">
    <property type="entry name" value="GABAA/Glycine_rcpt"/>
</dbReference>
<evidence type="ECO:0000256" key="4">
    <source>
        <dbReference type="ARBA" id="ARBA00022692"/>
    </source>
</evidence>
<proteinExistence type="evidence at transcript level"/>
<dbReference type="InterPro" id="IPR036734">
    <property type="entry name" value="Neur_chan_lig-bd_sf"/>
</dbReference>
<evidence type="ECO:0000256" key="9">
    <source>
        <dbReference type="ARBA" id="ARBA00023136"/>
    </source>
</evidence>
<evidence type="ECO:0000256" key="16">
    <source>
        <dbReference type="ARBA" id="ARBA00023286"/>
    </source>
</evidence>
<accession>T1E1T2</accession>
<keyword evidence="15" id="KW-0628">Postsynaptic cell membrane</keyword>
<keyword evidence="13" id="KW-0325">Glycoprotein</keyword>
<keyword evidence="2 20" id="KW-0813">Transport</keyword>
<feature type="domain" description="Neurotransmitter-gated ion-channel transmembrane" evidence="22">
    <location>
        <begin position="242"/>
        <end position="335"/>
    </location>
</feature>
<keyword evidence="14" id="KW-0868">Chloride</keyword>
<evidence type="ECO:0000259" key="21">
    <source>
        <dbReference type="Pfam" id="PF02931"/>
    </source>
</evidence>
<dbReference type="GO" id="GO:0005230">
    <property type="term" value="F:extracellular ligand-gated monoatomic ion channel activity"/>
    <property type="evidence" value="ECO:0007669"/>
    <property type="project" value="InterPro"/>
</dbReference>
<name>T1E1T2_CUPSA</name>
<organism evidence="23">
    <name type="scientific">Cupiennius salei</name>
    <name type="common">American wandering spider</name>
    <dbReference type="NCBI Taxonomy" id="6928"/>
    <lineage>
        <taxon>Eukaryota</taxon>
        <taxon>Metazoa</taxon>
        <taxon>Ecdysozoa</taxon>
        <taxon>Arthropoda</taxon>
        <taxon>Chelicerata</taxon>
        <taxon>Arachnida</taxon>
        <taxon>Araneae</taxon>
        <taxon>Araneomorphae</taxon>
        <taxon>Entelegynae</taxon>
        <taxon>Lycosoidea</taxon>
        <taxon>Ctenidae</taxon>
        <taxon>Cupiennius</taxon>
    </lineage>
</organism>
<dbReference type="EMBL" id="GAKT01000005">
    <property type="protein sequence ID" value="JAA93057.1"/>
    <property type="molecule type" value="mRNA"/>
</dbReference>
<keyword evidence="3" id="KW-1003">Cell membrane</keyword>
<dbReference type="Gene3D" id="1.20.58.390">
    <property type="entry name" value="Neurotransmitter-gated ion-channel transmembrane domain"/>
    <property type="match status" value="1"/>
</dbReference>
<keyword evidence="6 20" id="KW-1133">Transmembrane helix</keyword>
<dbReference type="AlphaFoldDB" id="T1E1T2"/>
<keyword evidence="5 20" id="KW-0732">Signal</keyword>
<evidence type="ECO:0000256" key="18">
    <source>
        <dbReference type="ARBA" id="ARBA00034104"/>
    </source>
</evidence>
<dbReference type="InterPro" id="IPR006201">
    <property type="entry name" value="Neur_channel"/>
</dbReference>
<evidence type="ECO:0000256" key="1">
    <source>
        <dbReference type="ARBA" id="ARBA00010180"/>
    </source>
</evidence>
<keyword evidence="16" id="KW-1071">Ligand-gated ion channel</keyword>
<feature type="domain" description="Neurotransmitter-gated ion-channel ligand-binding" evidence="21">
    <location>
        <begin position="27"/>
        <end position="232"/>
    </location>
</feature>
<protein>
    <recommendedName>
        <fullName evidence="19">Gamma-aminobutyric acid receptor subunit beta</fullName>
    </recommendedName>
</protein>
<feature type="transmembrane region" description="Helical" evidence="20">
    <location>
        <begin position="233"/>
        <end position="257"/>
    </location>
</feature>
<evidence type="ECO:0000256" key="2">
    <source>
        <dbReference type="ARBA" id="ARBA00022448"/>
    </source>
</evidence>
<dbReference type="InterPro" id="IPR006202">
    <property type="entry name" value="Neur_chan_lig-bd"/>
</dbReference>
<evidence type="ECO:0000256" key="3">
    <source>
        <dbReference type="ARBA" id="ARBA00022475"/>
    </source>
</evidence>
<evidence type="ECO:0000256" key="13">
    <source>
        <dbReference type="ARBA" id="ARBA00023180"/>
    </source>
</evidence>
<evidence type="ECO:0000256" key="14">
    <source>
        <dbReference type="ARBA" id="ARBA00023214"/>
    </source>
</evidence>
<dbReference type="SUPFAM" id="SSF90112">
    <property type="entry name" value="Neurotransmitter-gated ion-channel transmembrane pore"/>
    <property type="match status" value="1"/>
</dbReference>
<feature type="transmembrane region" description="Helical" evidence="20">
    <location>
        <begin position="296"/>
        <end position="321"/>
    </location>
</feature>
<feature type="transmembrane region" description="Helical" evidence="20">
    <location>
        <begin position="266"/>
        <end position="284"/>
    </location>
</feature>
<evidence type="ECO:0000256" key="20">
    <source>
        <dbReference type="RuleBase" id="RU000687"/>
    </source>
</evidence>
<evidence type="ECO:0000256" key="7">
    <source>
        <dbReference type="ARBA" id="ARBA00023018"/>
    </source>
</evidence>
<comment type="subcellular location">
    <subcellularLocation>
        <location evidence="18">Postsynaptic cell membrane</location>
        <topology evidence="18">Multi-pass membrane protein</topology>
    </subcellularLocation>
</comment>